<feature type="coiled-coil region" evidence="1">
    <location>
        <begin position="326"/>
        <end position="387"/>
    </location>
</feature>
<evidence type="ECO:0000313" key="3">
    <source>
        <dbReference type="Proteomes" id="UP000051931"/>
    </source>
</evidence>
<proteinExistence type="predicted"/>
<keyword evidence="3" id="KW-1185">Reference proteome</keyword>
<comment type="caution">
    <text evidence="2">The sequence shown here is derived from an EMBL/GenBank/DDBJ whole genome shotgun (WGS) entry which is preliminary data.</text>
</comment>
<protein>
    <submittedName>
        <fullName evidence="2">Uncharacterized protein</fullName>
    </submittedName>
</protein>
<reference evidence="2 3" key="1">
    <citation type="journal article" date="2015" name="Genome Announc.">
        <title>Expanding the biotechnology potential of lactobacilli through comparative genomics of 213 strains and associated genera.</title>
        <authorList>
            <person name="Sun Z."/>
            <person name="Harris H.M."/>
            <person name="McCann A."/>
            <person name="Guo C."/>
            <person name="Argimon S."/>
            <person name="Zhang W."/>
            <person name="Yang X."/>
            <person name="Jeffery I.B."/>
            <person name="Cooney J.C."/>
            <person name="Kagawa T.F."/>
            <person name="Liu W."/>
            <person name="Song Y."/>
            <person name="Salvetti E."/>
            <person name="Wrobel A."/>
            <person name="Rasinkangas P."/>
            <person name="Parkhill J."/>
            <person name="Rea M.C."/>
            <person name="O'Sullivan O."/>
            <person name="Ritari J."/>
            <person name="Douillard F.P."/>
            <person name="Paul Ross R."/>
            <person name="Yang R."/>
            <person name="Briner A.E."/>
            <person name="Felis G.E."/>
            <person name="de Vos W.M."/>
            <person name="Barrangou R."/>
            <person name="Klaenhammer T.R."/>
            <person name="Caufield P.W."/>
            <person name="Cui Y."/>
            <person name="Zhang H."/>
            <person name="O'Toole P.W."/>
        </authorList>
    </citation>
    <scope>NUCLEOTIDE SEQUENCE [LARGE SCALE GENOMIC DNA]</scope>
    <source>
        <strain evidence="2 3">DSM 15354</strain>
    </source>
</reference>
<organism evidence="2 3">
    <name type="scientific">Lactobacillus psittaci DSM 15354</name>
    <dbReference type="NCBI Taxonomy" id="1122152"/>
    <lineage>
        <taxon>Bacteria</taxon>
        <taxon>Bacillati</taxon>
        <taxon>Bacillota</taxon>
        <taxon>Bacilli</taxon>
        <taxon>Lactobacillales</taxon>
        <taxon>Lactobacillaceae</taxon>
        <taxon>Lactobacillus</taxon>
    </lineage>
</organism>
<name>A0A0R1S1L9_9LACO</name>
<dbReference type="STRING" id="1122152.GCA_000425905_00847"/>
<dbReference type="Proteomes" id="UP000051931">
    <property type="component" value="Unassembled WGS sequence"/>
</dbReference>
<keyword evidence="1" id="KW-0175">Coiled coil</keyword>
<evidence type="ECO:0000256" key="1">
    <source>
        <dbReference type="SAM" id="Coils"/>
    </source>
</evidence>
<dbReference type="PATRIC" id="fig|1122152.4.peg.1036"/>
<evidence type="ECO:0000313" key="2">
    <source>
        <dbReference type="EMBL" id="KRL63069.1"/>
    </source>
</evidence>
<dbReference type="EMBL" id="AZFB01000005">
    <property type="protein sequence ID" value="KRL63069.1"/>
    <property type="molecule type" value="Genomic_DNA"/>
</dbReference>
<sequence>MQLVESGQIEKTGAKPKLPVKIDGINEENLYVYRIPLDLLFYNDKNGRIATGMQRLAMTMDPVSDRIDPSYNDQIAELIEADNKAALKQTQASIKKNGQKLFGYVLDDGRIIDGNRRFTALRNLQKETGKTYYYEAVILPFTFDAQTDRIKIKKLEIAIQMGIEERQSYNPVDLALDVYNTTSGENKMMSIEDYASDANMKIKEAKQILDAAIYMRKFLEFIGADQNNFSIIKDSKTYSLFVEMARKLESGKIFGDDLDSEVEKNETIRTYFALILYEIKVGATSNQSTLAYKMRDYVKKIVDSDKNEDFNDDMSDHVDDIEDTLNDQTINNLTDLSNAMKEVNDQFDQVGEKFDRQLRESNKQETAEALVSDVSDAVSLLKELEQNGGLKTNLTYSQFDRDQIQKLQYSMRDLAILAKKLFEKYGEELDES</sequence>
<dbReference type="AlphaFoldDB" id="A0A0R1S1L9"/>
<accession>A0A0R1S1L9</accession>
<gene>
    <name evidence="2" type="ORF">FC23_GL001006</name>
</gene>
<dbReference type="eggNOG" id="COG1475">
    <property type="taxonomic scope" value="Bacteria"/>
</dbReference>